<proteinExistence type="predicted"/>
<dbReference type="Proteomes" id="UP000012073">
    <property type="component" value="Unassembled WGS sequence"/>
</dbReference>
<evidence type="ECO:0000313" key="2">
    <source>
        <dbReference type="EMBL" id="CDF33314.1"/>
    </source>
</evidence>
<reference evidence="3" key="1">
    <citation type="journal article" date="2013" name="Proc. Natl. Acad. Sci. U.S.A.">
        <title>Genome structure and metabolic features in the red seaweed Chondrus crispus shed light on evolution of the Archaeplastida.</title>
        <authorList>
            <person name="Collen J."/>
            <person name="Porcel B."/>
            <person name="Carre W."/>
            <person name="Ball S.G."/>
            <person name="Chaparro C."/>
            <person name="Tonon T."/>
            <person name="Barbeyron T."/>
            <person name="Michel G."/>
            <person name="Noel B."/>
            <person name="Valentin K."/>
            <person name="Elias M."/>
            <person name="Artiguenave F."/>
            <person name="Arun A."/>
            <person name="Aury J.M."/>
            <person name="Barbosa-Neto J.F."/>
            <person name="Bothwell J.H."/>
            <person name="Bouget F.Y."/>
            <person name="Brillet L."/>
            <person name="Cabello-Hurtado F."/>
            <person name="Capella-Gutierrez S."/>
            <person name="Charrier B."/>
            <person name="Cladiere L."/>
            <person name="Cock J.M."/>
            <person name="Coelho S.M."/>
            <person name="Colleoni C."/>
            <person name="Czjzek M."/>
            <person name="Da Silva C."/>
            <person name="Delage L."/>
            <person name="Denoeud F."/>
            <person name="Deschamps P."/>
            <person name="Dittami S.M."/>
            <person name="Gabaldon T."/>
            <person name="Gachon C.M."/>
            <person name="Groisillier A."/>
            <person name="Herve C."/>
            <person name="Jabbari K."/>
            <person name="Katinka M."/>
            <person name="Kloareg B."/>
            <person name="Kowalczyk N."/>
            <person name="Labadie K."/>
            <person name="Leblanc C."/>
            <person name="Lopez P.J."/>
            <person name="McLachlan D.H."/>
            <person name="Meslet-Cladiere L."/>
            <person name="Moustafa A."/>
            <person name="Nehr Z."/>
            <person name="Nyvall Collen P."/>
            <person name="Panaud O."/>
            <person name="Partensky F."/>
            <person name="Poulain J."/>
            <person name="Rensing S.A."/>
            <person name="Rousvoal S."/>
            <person name="Samson G."/>
            <person name="Symeonidi A."/>
            <person name="Weissenbach J."/>
            <person name="Zambounis A."/>
            <person name="Wincker P."/>
            <person name="Boyen C."/>
        </authorList>
    </citation>
    <scope>NUCLEOTIDE SEQUENCE [LARGE SCALE GENOMIC DNA]</scope>
    <source>
        <strain evidence="3">cv. Stackhouse</strain>
    </source>
</reference>
<dbReference type="EMBL" id="HG001640">
    <property type="protein sequence ID" value="CDF33314.1"/>
    <property type="molecule type" value="Genomic_DNA"/>
</dbReference>
<evidence type="ECO:0000256" key="1">
    <source>
        <dbReference type="SAM" id="MobiDB-lite"/>
    </source>
</evidence>
<accession>R7Q5L7</accession>
<gene>
    <name evidence="2" type="ORF">CHC_T00002120001</name>
</gene>
<dbReference type="KEGG" id="ccp:CHC_T00002120001"/>
<dbReference type="PhylomeDB" id="R7Q5L7"/>
<protein>
    <submittedName>
        <fullName evidence="2">Uncharacterized protein</fullName>
    </submittedName>
</protein>
<organism evidence="2 3">
    <name type="scientific">Chondrus crispus</name>
    <name type="common">Carrageen Irish moss</name>
    <name type="synonym">Polymorpha crispa</name>
    <dbReference type="NCBI Taxonomy" id="2769"/>
    <lineage>
        <taxon>Eukaryota</taxon>
        <taxon>Rhodophyta</taxon>
        <taxon>Florideophyceae</taxon>
        <taxon>Rhodymeniophycidae</taxon>
        <taxon>Gigartinales</taxon>
        <taxon>Gigartinaceae</taxon>
        <taxon>Chondrus</taxon>
    </lineage>
</organism>
<feature type="compositionally biased region" description="Basic and acidic residues" evidence="1">
    <location>
        <begin position="94"/>
        <end position="108"/>
    </location>
</feature>
<evidence type="ECO:0000313" key="3">
    <source>
        <dbReference type="Proteomes" id="UP000012073"/>
    </source>
</evidence>
<feature type="compositionally biased region" description="Polar residues" evidence="1">
    <location>
        <begin position="111"/>
        <end position="125"/>
    </location>
</feature>
<sequence>MTRCSFVTTTSSGRISRCAWNATHVCGRCETHCPCPKCVVGDCHAVRSCTRCRRCREHCEQGCRRNSYHVVEDPHPVVRAITRAIEGQSTHFVSRADRHGRGEQERDLASSALSGTLTDSESQGWGTVGVCDASRGPRRRGGDVSPPDPDYPWSRRRSHSSDDVIGTTGDEDPKPEYSAKDSIRVFNASRRHIALQWAQSTKLCQEEGLCPIPWDVCDFGYVQNLHVRRLYTTIGAIQRLAIGFSLNVEVLRFG</sequence>
<dbReference type="Gramene" id="CDF33314">
    <property type="protein sequence ID" value="CDF33314"/>
    <property type="gene ID" value="CHC_T00002120001"/>
</dbReference>
<dbReference type="RefSeq" id="XP_005713117.1">
    <property type="nucleotide sequence ID" value="XM_005713060.1"/>
</dbReference>
<feature type="region of interest" description="Disordered" evidence="1">
    <location>
        <begin position="90"/>
        <end position="178"/>
    </location>
</feature>
<dbReference type="GeneID" id="17320831"/>
<name>R7Q5L7_CHOCR</name>
<dbReference type="AlphaFoldDB" id="R7Q5L7"/>
<keyword evidence="3" id="KW-1185">Reference proteome</keyword>